<dbReference type="AlphaFoldDB" id="A0A3B0TUT1"/>
<organism evidence="1">
    <name type="scientific">hydrothermal vent metagenome</name>
    <dbReference type="NCBI Taxonomy" id="652676"/>
    <lineage>
        <taxon>unclassified sequences</taxon>
        <taxon>metagenomes</taxon>
        <taxon>ecological metagenomes</taxon>
    </lineage>
</organism>
<proteinExistence type="predicted"/>
<dbReference type="EMBL" id="UOEN01000096">
    <property type="protein sequence ID" value="VAW12334.1"/>
    <property type="molecule type" value="Genomic_DNA"/>
</dbReference>
<gene>
    <name evidence="1" type="ORF">MNBD_BACTEROID05-754</name>
</gene>
<reference evidence="1" key="1">
    <citation type="submission" date="2018-06" db="EMBL/GenBank/DDBJ databases">
        <authorList>
            <person name="Zhirakovskaya E."/>
        </authorList>
    </citation>
    <scope>NUCLEOTIDE SEQUENCE</scope>
</reference>
<name>A0A3B0TUT1_9ZZZZ</name>
<protein>
    <submittedName>
        <fullName evidence="1">Uncharacterized protein</fullName>
    </submittedName>
</protein>
<accession>A0A3B0TUT1</accession>
<sequence length="73" mass="8517">MENAIQPLNEILIQHELKNDDLVKASIEQLTHKQVQKSRKGRCVTSNIQYKVLKALNGCLEEKKYKITDLFNY</sequence>
<evidence type="ECO:0000313" key="1">
    <source>
        <dbReference type="EMBL" id="VAW12334.1"/>
    </source>
</evidence>